<dbReference type="EMBL" id="JABTCG010000005">
    <property type="protein sequence ID" value="MBD0851907.1"/>
    <property type="molecule type" value="Genomic_DNA"/>
</dbReference>
<protein>
    <recommendedName>
        <fullName evidence="4">LPXTG-motif cell wall anchor domain-containing protein</fullName>
    </recommendedName>
</protein>
<sequence length="46" mass="5348">MNRELSAILTSVALILFLIVSIWLFRYFKTKKKAKAGDAKDRSFEK</sequence>
<keyword evidence="1" id="KW-0472">Membrane</keyword>
<dbReference type="RefSeq" id="WP_188315025.1">
    <property type="nucleotide sequence ID" value="NZ_JABTCG010000005.1"/>
</dbReference>
<name>A0ABR7VH94_9FLAO</name>
<evidence type="ECO:0000313" key="2">
    <source>
        <dbReference type="EMBL" id="MBD0851907.1"/>
    </source>
</evidence>
<evidence type="ECO:0000256" key="1">
    <source>
        <dbReference type="SAM" id="Phobius"/>
    </source>
</evidence>
<keyword evidence="1" id="KW-0812">Transmembrane</keyword>
<feature type="transmembrane region" description="Helical" evidence="1">
    <location>
        <begin position="6"/>
        <end position="25"/>
    </location>
</feature>
<evidence type="ECO:0000313" key="3">
    <source>
        <dbReference type="Proteomes" id="UP000598350"/>
    </source>
</evidence>
<dbReference type="Proteomes" id="UP000598350">
    <property type="component" value="Unassembled WGS sequence"/>
</dbReference>
<keyword evidence="1" id="KW-1133">Transmembrane helix</keyword>
<keyword evidence="3" id="KW-1185">Reference proteome</keyword>
<evidence type="ECO:0008006" key="4">
    <source>
        <dbReference type="Google" id="ProtNLM"/>
    </source>
</evidence>
<organism evidence="2 3">
    <name type="scientific">Maribacter arenosus</name>
    <dbReference type="NCBI Taxonomy" id="1854708"/>
    <lineage>
        <taxon>Bacteria</taxon>
        <taxon>Pseudomonadati</taxon>
        <taxon>Bacteroidota</taxon>
        <taxon>Flavobacteriia</taxon>
        <taxon>Flavobacteriales</taxon>
        <taxon>Flavobacteriaceae</taxon>
        <taxon>Maribacter</taxon>
    </lineage>
</organism>
<proteinExistence type="predicted"/>
<comment type="caution">
    <text evidence="2">The sequence shown here is derived from an EMBL/GenBank/DDBJ whole genome shotgun (WGS) entry which is preliminary data.</text>
</comment>
<accession>A0ABR7VH94</accession>
<reference evidence="2 3" key="1">
    <citation type="submission" date="2020-05" db="EMBL/GenBank/DDBJ databases">
        <title>The draft genome sequence of Maribacter arenosus CAU 1321.</title>
        <authorList>
            <person name="Mu L."/>
        </authorList>
    </citation>
    <scope>NUCLEOTIDE SEQUENCE [LARGE SCALE GENOMIC DNA]</scope>
    <source>
        <strain evidence="2 3">CAU 1321</strain>
    </source>
</reference>
<gene>
    <name evidence="2" type="ORF">HPE63_14595</name>
</gene>